<gene>
    <name evidence="1" type="ORF">DAPPUDRAFT_334141</name>
</gene>
<accession>E9HUU8</accession>
<dbReference type="KEGG" id="dpx:DAPPUDRAFT_334141"/>
<dbReference type="HOGENOM" id="CLU_2576265_0_0_1"/>
<evidence type="ECO:0000313" key="2">
    <source>
        <dbReference type="Proteomes" id="UP000000305"/>
    </source>
</evidence>
<proteinExistence type="predicted"/>
<name>E9HUU8_DAPPU</name>
<evidence type="ECO:0000313" key="1">
    <source>
        <dbReference type="EMBL" id="EFX64487.1"/>
    </source>
</evidence>
<sequence>MGTRESCVRNGKVLSTPLWISTSKGELGRQEKFGRGVMVLLVKDIATPSTVKGNNGIFGDCQSAENRQSDAIASKLLLIIY</sequence>
<organism evidence="1 2">
    <name type="scientific">Daphnia pulex</name>
    <name type="common">Water flea</name>
    <dbReference type="NCBI Taxonomy" id="6669"/>
    <lineage>
        <taxon>Eukaryota</taxon>
        <taxon>Metazoa</taxon>
        <taxon>Ecdysozoa</taxon>
        <taxon>Arthropoda</taxon>
        <taxon>Crustacea</taxon>
        <taxon>Branchiopoda</taxon>
        <taxon>Diplostraca</taxon>
        <taxon>Cladocera</taxon>
        <taxon>Anomopoda</taxon>
        <taxon>Daphniidae</taxon>
        <taxon>Daphnia</taxon>
    </lineage>
</organism>
<reference evidence="1 2" key="1">
    <citation type="journal article" date="2011" name="Science">
        <title>The ecoresponsive genome of Daphnia pulex.</title>
        <authorList>
            <person name="Colbourne J.K."/>
            <person name="Pfrender M.E."/>
            <person name="Gilbert D."/>
            <person name="Thomas W.K."/>
            <person name="Tucker A."/>
            <person name="Oakley T.H."/>
            <person name="Tokishita S."/>
            <person name="Aerts A."/>
            <person name="Arnold G.J."/>
            <person name="Basu M.K."/>
            <person name="Bauer D.J."/>
            <person name="Caceres C.E."/>
            <person name="Carmel L."/>
            <person name="Casola C."/>
            <person name="Choi J.H."/>
            <person name="Detter J.C."/>
            <person name="Dong Q."/>
            <person name="Dusheyko S."/>
            <person name="Eads B.D."/>
            <person name="Frohlich T."/>
            <person name="Geiler-Samerotte K.A."/>
            <person name="Gerlach D."/>
            <person name="Hatcher P."/>
            <person name="Jogdeo S."/>
            <person name="Krijgsveld J."/>
            <person name="Kriventseva E.V."/>
            <person name="Kultz D."/>
            <person name="Laforsch C."/>
            <person name="Lindquist E."/>
            <person name="Lopez J."/>
            <person name="Manak J.R."/>
            <person name="Muller J."/>
            <person name="Pangilinan J."/>
            <person name="Patwardhan R.P."/>
            <person name="Pitluck S."/>
            <person name="Pritham E.J."/>
            <person name="Rechtsteiner A."/>
            <person name="Rho M."/>
            <person name="Rogozin I.B."/>
            <person name="Sakarya O."/>
            <person name="Salamov A."/>
            <person name="Schaack S."/>
            <person name="Shapiro H."/>
            <person name="Shiga Y."/>
            <person name="Skalitzky C."/>
            <person name="Smith Z."/>
            <person name="Souvorov A."/>
            <person name="Sung W."/>
            <person name="Tang Z."/>
            <person name="Tsuchiya D."/>
            <person name="Tu H."/>
            <person name="Vos H."/>
            <person name="Wang M."/>
            <person name="Wolf Y.I."/>
            <person name="Yamagata H."/>
            <person name="Yamada T."/>
            <person name="Ye Y."/>
            <person name="Shaw J.R."/>
            <person name="Andrews J."/>
            <person name="Crease T.J."/>
            <person name="Tang H."/>
            <person name="Lucas S.M."/>
            <person name="Robertson H.M."/>
            <person name="Bork P."/>
            <person name="Koonin E.V."/>
            <person name="Zdobnov E.M."/>
            <person name="Grigoriev I.V."/>
            <person name="Lynch M."/>
            <person name="Boore J.L."/>
        </authorList>
    </citation>
    <scope>NUCLEOTIDE SEQUENCE [LARGE SCALE GENOMIC DNA]</scope>
</reference>
<keyword evidence="2" id="KW-1185">Reference proteome</keyword>
<dbReference type="AlphaFoldDB" id="E9HUU8"/>
<dbReference type="EMBL" id="GL732824">
    <property type="protein sequence ID" value="EFX64487.1"/>
    <property type="molecule type" value="Genomic_DNA"/>
</dbReference>
<dbReference type="InParanoid" id="E9HUU8"/>
<dbReference type="Proteomes" id="UP000000305">
    <property type="component" value="Unassembled WGS sequence"/>
</dbReference>
<protein>
    <submittedName>
        <fullName evidence="1">Uncharacterized protein</fullName>
    </submittedName>
</protein>